<dbReference type="SUPFAM" id="SSF47413">
    <property type="entry name" value="lambda repressor-like DNA-binding domains"/>
    <property type="match status" value="1"/>
</dbReference>
<accession>A0ABS1SMJ0</accession>
<reference evidence="5 6" key="1">
    <citation type="submission" date="2018-09" db="EMBL/GenBank/DDBJ databases">
        <title>Comparative genomics of Leucobacter spp.</title>
        <authorList>
            <person name="Reis A.C."/>
            <person name="Kolvenbach B.A."/>
            <person name="Corvini P.F.X."/>
            <person name="Nunes O.C."/>
        </authorList>
    </citation>
    <scope>NUCLEOTIDE SEQUENCE [LARGE SCALE GENOMIC DNA]</scope>
    <source>
        <strain evidence="5 6">L-1</strain>
    </source>
</reference>
<dbReference type="InterPro" id="IPR028082">
    <property type="entry name" value="Peripla_BP_I"/>
</dbReference>
<evidence type="ECO:0000256" key="2">
    <source>
        <dbReference type="ARBA" id="ARBA00023125"/>
    </source>
</evidence>
<comment type="caution">
    <text evidence="5">The sequence shown here is derived from an EMBL/GenBank/DDBJ whole genome shotgun (WGS) entry which is preliminary data.</text>
</comment>
<organism evidence="5 6">
    <name type="scientific">Leucobacter chromiireducens subsp. chromiireducens</name>
    <dbReference type="NCBI Taxonomy" id="660067"/>
    <lineage>
        <taxon>Bacteria</taxon>
        <taxon>Bacillati</taxon>
        <taxon>Actinomycetota</taxon>
        <taxon>Actinomycetes</taxon>
        <taxon>Micrococcales</taxon>
        <taxon>Microbacteriaceae</taxon>
        <taxon>Leucobacter</taxon>
    </lineage>
</organism>
<dbReference type="InterPro" id="IPR000843">
    <property type="entry name" value="HTH_LacI"/>
</dbReference>
<evidence type="ECO:0000256" key="3">
    <source>
        <dbReference type="ARBA" id="ARBA00023163"/>
    </source>
</evidence>
<dbReference type="Gene3D" id="3.40.50.2300">
    <property type="match status" value="1"/>
</dbReference>
<dbReference type="SUPFAM" id="SSF53822">
    <property type="entry name" value="Periplasmic binding protein-like I"/>
    <property type="match status" value="1"/>
</dbReference>
<dbReference type="EMBL" id="QYAD01000001">
    <property type="protein sequence ID" value="MBL3688714.1"/>
    <property type="molecule type" value="Genomic_DNA"/>
</dbReference>
<dbReference type="RefSeq" id="WP_202380732.1">
    <property type="nucleotide sequence ID" value="NZ_BAAAMA010000003.1"/>
</dbReference>
<sequence length="319" mass="32956">MAASGVTIVDIARALGISKTAVSSALHGRGRVSEETRQRVLAQAEAMGYQSNRAAQRLRGGQHGAIGLHLPADLRELAFYMEFTFGVADVAAERGLDLLLRTAATGGSPRPEVDGLLVVDPTPDTFSDAVRGLGGVPVVAVGEYRGPGSAAVTASIAADHRGLIGQVLDDLSERGAERPALAALEEQREPLWASDVVAGYRDWCSAHGAESLVLRVPVAPTDAEIKRALAEVETAGHDALVWVAQSVVPHALALQARGHGTGIKLGTMAVDPGAARAVGVDLRPRAYGRAAAELLLGVLAGTVAVGAHEVHMAELVGPT</sequence>
<keyword evidence="3" id="KW-0804">Transcription</keyword>
<dbReference type="Pfam" id="PF00356">
    <property type="entry name" value="LacI"/>
    <property type="match status" value="1"/>
</dbReference>
<keyword evidence="6" id="KW-1185">Reference proteome</keyword>
<dbReference type="PANTHER" id="PTHR30146">
    <property type="entry name" value="LACI-RELATED TRANSCRIPTIONAL REPRESSOR"/>
    <property type="match status" value="1"/>
</dbReference>
<evidence type="ECO:0000256" key="1">
    <source>
        <dbReference type="ARBA" id="ARBA00023015"/>
    </source>
</evidence>
<protein>
    <submittedName>
        <fullName evidence="5">LacI family transcriptional regulator</fullName>
    </submittedName>
</protein>
<dbReference type="Proteomes" id="UP001646141">
    <property type="component" value="Unassembled WGS sequence"/>
</dbReference>
<feature type="domain" description="HTH lacI-type" evidence="4">
    <location>
        <begin position="6"/>
        <end position="60"/>
    </location>
</feature>
<dbReference type="PROSITE" id="PS50932">
    <property type="entry name" value="HTH_LACI_2"/>
    <property type="match status" value="1"/>
</dbReference>
<dbReference type="PANTHER" id="PTHR30146:SF109">
    <property type="entry name" value="HTH-TYPE TRANSCRIPTIONAL REGULATOR GALS"/>
    <property type="match status" value="1"/>
</dbReference>
<evidence type="ECO:0000313" key="5">
    <source>
        <dbReference type="EMBL" id="MBL3688714.1"/>
    </source>
</evidence>
<dbReference type="Gene3D" id="1.10.260.40">
    <property type="entry name" value="lambda repressor-like DNA-binding domains"/>
    <property type="match status" value="1"/>
</dbReference>
<evidence type="ECO:0000259" key="4">
    <source>
        <dbReference type="PROSITE" id="PS50932"/>
    </source>
</evidence>
<dbReference type="SMART" id="SM00354">
    <property type="entry name" value="HTH_LACI"/>
    <property type="match status" value="1"/>
</dbReference>
<name>A0ABS1SMJ0_9MICO</name>
<keyword evidence="2" id="KW-0238">DNA-binding</keyword>
<dbReference type="InterPro" id="IPR010982">
    <property type="entry name" value="Lambda_DNA-bd_dom_sf"/>
</dbReference>
<evidence type="ECO:0000313" key="6">
    <source>
        <dbReference type="Proteomes" id="UP001646141"/>
    </source>
</evidence>
<dbReference type="CDD" id="cd01392">
    <property type="entry name" value="HTH_LacI"/>
    <property type="match status" value="1"/>
</dbReference>
<gene>
    <name evidence="5" type="ORF">D3226_01905</name>
</gene>
<keyword evidence="1" id="KW-0805">Transcription regulation</keyword>
<proteinExistence type="predicted"/>